<feature type="domain" description="Cytochrome c" evidence="8">
    <location>
        <begin position="7"/>
        <end position="102"/>
    </location>
</feature>
<dbReference type="PROSITE" id="PS51007">
    <property type="entry name" value="CYTC"/>
    <property type="match status" value="1"/>
</dbReference>
<keyword evidence="7" id="KW-0732">Signal</keyword>
<keyword evidence="4" id="KW-0249">Electron transport</keyword>
<evidence type="ECO:0000313" key="10">
    <source>
        <dbReference type="Proteomes" id="UP001342418"/>
    </source>
</evidence>
<dbReference type="Proteomes" id="UP001342418">
    <property type="component" value="Chromosome"/>
</dbReference>
<evidence type="ECO:0000256" key="5">
    <source>
        <dbReference type="ARBA" id="ARBA00023004"/>
    </source>
</evidence>
<keyword evidence="1" id="KW-0813">Transport</keyword>
<evidence type="ECO:0000256" key="3">
    <source>
        <dbReference type="ARBA" id="ARBA00022723"/>
    </source>
</evidence>
<name>A0ABY5MH91_9HYPH</name>
<dbReference type="EMBL" id="CP030941">
    <property type="protein sequence ID" value="UUP16591.1"/>
    <property type="molecule type" value="Genomic_DNA"/>
</dbReference>
<sequence length="107" mass="10831">MCMRRSATAGLGALLASAVSSPVMAEEPVSMLAESCASCHGTEGCSPGAVPPLAGAPQAVTADRLAAFKAGNDPNATIMSRIAAGYSDDELEALARYFANLTAEEEP</sequence>
<accession>A0ABY5MH91</accession>
<protein>
    <submittedName>
        <fullName evidence="9">Cytochrome subunit of sulfide dehydrogenase</fullName>
    </submittedName>
</protein>
<evidence type="ECO:0000256" key="4">
    <source>
        <dbReference type="ARBA" id="ARBA00022982"/>
    </source>
</evidence>
<evidence type="ECO:0000256" key="7">
    <source>
        <dbReference type="SAM" id="SignalP"/>
    </source>
</evidence>
<dbReference type="InterPro" id="IPR036909">
    <property type="entry name" value="Cyt_c-like_dom_sf"/>
</dbReference>
<keyword evidence="2 6" id="KW-0349">Heme</keyword>
<dbReference type="Gene3D" id="1.10.760.10">
    <property type="entry name" value="Cytochrome c-like domain"/>
    <property type="match status" value="1"/>
</dbReference>
<keyword evidence="5 6" id="KW-0408">Iron</keyword>
<dbReference type="InterPro" id="IPR050597">
    <property type="entry name" value="Cytochrome_c_Oxidase_Subunit"/>
</dbReference>
<feature type="signal peptide" evidence="7">
    <location>
        <begin position="1"/>
        <end position="25"/>
    </location>
</feature>
<evidence type="ECO:0000256" key="6">
    <source>
        <dbReference type="PROSITE-ProRule" id="PRU00433"/>
    </source>
</evidence>
<keyword evidence="3 6" id="KW-0479">Metal-binding</keyword>
<keyword evidence="10" id="KW-1185">Reference proteome</keyword>
<organism evidence="9 10">
    <name type="scientific">Nitratireductor thuwali</name>
    <dbReference type="NCBI Taxonomy" id="2267699"/>
    <lineage>
        <taxon>Bacteria</taxon>
        <taxon>Pseudomonadati</taxon>
        <taxon>Pseudomonadota</taxon>
        <taxon>Alphaproteobacteria</taxon>
        <taxon>Hyphomicrobiales</taxon>
        <taxon>Phyllobacteriaceae</taxon>
        <taxon>Nitratireductor</taxon>
    </lineage>
</organism>
<dbReference type="Pfam" id="PF00034">
    <property type="entry name" value="Cytochrom_C"/>
    <property type="match status" value="1"/>
</dbReference>
<evidence type="ECO:0000256" key="2">
    <source>
        <dbReference type="ARBA" id="ARBA00022617"/>
    </source>
</evidence>
<evidence type="ECO:0000256" key="1">
    <source>
        <dbReference type="ARBA" id="ARBA00022448"/>
    </source>
</evidence>
<feature type="chain" id="PRO_5047390503" evidence="7">
    <location>
        <begin position="26"/>
        <end position="107"/>
    </location>
</feature>
<gene>
    <name evidence="9" type="primary">fccA</name>
    <name evidence="9" type="ORF">NTH_01038</name>
</gene>
<dbReference type="PANTHER" id="PTHR33751">
    <property type="entry name" value="CBB3-TYPE CYTOCHROME C OXIDASE SUBUNIT FIXP"/>
    <property type="match status" value="1"/>
</dbReference>
<dbReference type="InterPro" id="IPR009056">
    <property type="entry name" value="Cyt_c-like_dom"/>
</dbReference>
<proteinExistence type="predicted"/>
<reference evidence="9 10" key="1">
    <citation type="submission" date="2018-07" db="EMBL/GenBank/DDBJ databases">
        <title>Genome sequence of Nitratireductor thuwali#1536.</title>
        <authorList>
            <person name="Michoud G."/>
            <person name="Merlino G."/>
            <person name="Sefrji F.O."/>
            <person name="Daffonchio D."/>
        </authorList>
    </citation>
    <scope>NUCLEOTIDE SEQUENCE [LARGE SCALE GENOMIC DNA]</scope>
    <source>
        <strain evidence="10">Nit1536</strain>
    </source>
</reference>
<dbReference type="SUPFAM" id="SSF46626">
    <property type="entry name" value="Cytochrome c"/>
    <property type="match status" value="1"/>
</dbReference>
<dbReference type="PANTHER" id="PTHR33751:SF9">
    <property type="entry name" value="CYTOCHROME C4"/>
    <property type="match status" value="1"/>
</dbReference>
<evidence type="ECO:0000259" key="8">
    <source>
        <dbReference type="PROSITE" id="PS51007"/>
    </source>
</evidence>
<evidence type="ECO:0000313" key="9">
    <source>
        <dbReference type="EMBL" id="UUP16591.1"/>
    </source>
</evidence>